<comment type="caution">
    <text evidence="1">The sequence shown here is derived from an EMBL/GenBank/DDBJ whole genome shotgun (WGS) entry which is preliminary data.</text>
</comment>
<evidence type="ECO:0000313" key="1">
    <source>
        <dbReference type="EMBL" id="KAJ8011336.1"/>
    </source>
</evidence>
<protein>
    <submittedName>
        <fullName evidence="1">Uncharacterized protein</fullName>
    </submittedName>
</protein>
<reference evidence="1" key="1">
    <citation type="submission" date="2021-05" db="EMBL/GenBank/DDBJ databases">
        <authorList>
            <person name="Pan Q."/>
            <person name="Jouanno E."/>
            <person name="Zahm M."/>
            <person name="Klopp C."/>
            <person name="Cabau C."/>
            <person name="Louis A."/>
            <person name="Berthelot C."/>
            <person name="Parey E."/>
            <person name="Roest Crollius H."/>
            <person name="Montfort J."/>
            <person name="Robinson-Rechavi M."/>
            <person name="Bouchez O."/>
            <person name="Lampietro C."/>
            <person name="Lopez Roques C."/>
            <person name="Donnadieu C."/>
            <person name="Postlethwait J."/>
            <person name="Bobe J."/>
            <person name="Dillon D."/>
            <person name="Chandos A."/>
            <person name="von Hippel F."/>
            <person name="Guiguen Y."/>
        </authorList>
    </citation>
    <scope>NUCLEOTIDE SEQUENCE</scope>
    <source>
        <strain evidence="1">YG-Jan2019</strain>
    </source>
</reference>
<accession>A0ACC2H5S4</accession>
<name>A0ACC2H5S4_DALPE</name>
<sequence length="368" mass="41055">MDLDVDYLDYHDNGTSNFSYEDYHTLCEKADVRSFAGVFLPVVYSVCLALGLAGNTVVLAVYIHHKRQRRTMTDTFLAHMAVADLLLLVTLPFWAADATLGWEMGLPLCKLVSACYTVNFTCCMLLLACVSLDRYLASAATPGWIQRGLSRVITRANCWKVCLAVWAAAGLLGLPDLLFSTVIEISERRVCLSLYPHSLAREAKACLEVVEVLLGFLGPLLVMVCCYAGVVRALRRLPVESSGRRRRAIRVLVVVVLVFVATQMPYNTVKIWRTMDSVYTLVTHCETSKVVDRAAQLTESLALTHCCLNPILYALLGTSFRRHVLKAAKAFGDRRRRRRSEEERDGQAVEMSFNNSRPASQETGSFTI</sequence>
<gene>
    <name evidence="1" type="ORF">DPEC_G00057080</name>
</gene>
<proteinExistence type="predicted"/>
<keyword evidence="2" id="KW-1185">Reference proteome</keyword>
<organism evidence="1 2">
    <name type="scientific">Dallia pectoralis</name>
    <name type="common">Alaska blackfish</name>
    <dbReference type="NCBI Taxonomy" id="75939"/>
    <lineage>
        <taxon>Eukaryota</taxon>
        <taxon>Metazoa</taxon>
        <taxon>Chordata</taxon>
        <taxon>Craniata</taxon>
        <taxon>Vertebrata</taxon>
        <taxon>Euteleostomi</taxon>
        <taxon>Actinopterygii</taxon>
        <taxon>Neopterygii</taxon>
        <taxon>Teleostei</taxon>
        <taxon>Protacanthopterygii</taxon>
        <taxon>Esociformes</taxon>
        <taxon>Umbridae</taxon>
        <taxon>Dallia</taxon>
    </lineage>
</organism>
<evidence type="ECO:0000313" key="2">
    <source>
        <dbReference type="Proteomes" id="UP001157502"/>
    </source>
</evidence>
<dbReference type="Proteomes" id="UP001157502">
    <property type="component" value="Chromosome 5"/>
</dbReference>
<dbReference type="EMBL" id="CM055732">
    <property type="protein sequence ID" value="KAJ8011336.1"/>
    <property type="molecule type" value="Genomic_DNA"/>
</dbReference>